<accession>A0A2I2L4D8</accession>
<dbReference type="KEGG" id="vg:35382304"/>
<evidence type="ECO:0000313" key="2">
    <source>
        <dbReference type="Proteomes" id="UP000236316"/>
    </source>
</evidence>
<reference evidence="1" key="1">
    <citation type="submission" date="2017-08" db="EMBL/GenBank/DDBJ databases">
        <authorList>
            <consortium name="Urmite Genomes"/>
        </authorList>
    </citation>
    <scope>NUCLEOTIDE SEQUENCE [LARGE SCALE GENOMIC DNA]</scope>
    <source>
        <strain evidence="1">IHUMI-LCC2</strain>
    </source>
</reference>
<dbReference type="EMBL" id="LT906555">
    <property type="protein sequence ID" value="SNW62412.1"/>
    <property type="molecule type" value="Genomic_DNA"/>
</dbReference>
<protein>
    <submittedName>
        <fullName evidence="1">Uncharacterized protein</fullName>
    </submittedName>
</protein>
<dbReference type="GeneID" id="35382304"/>
<name>A0A2I2L4D8_9VIRU</name>
<sequence length="118" mass="13725">MSSNMELPLGLPLEVVYHNVLPYVRDPKTYIRICKAYNLGMPLQKEVGKCMEYTYYNLNGYHIPHGYAKVYDENGVIKKKTKYVYGDMVWSVTNNQGMCSYHKYTNGMCTSIINKKVY</sequence>
<keyword evidence="2" id="KW-1185">Reference proteome</keyword>
<organism evidence="1">
    <name type="scientific">Orpheovirus IHUMI-LCC2</name>
    <dbReference type="NCBI Taxonomy" id="2023057"/>
    <lineage>
        <taxon>Viruses</taxon>
        <taxon>Varidnaviria</taxon>
        <taxon>Bamfordvirae</taxon>
        <taxon>Nucleocytoviricota</taxon>
        <taxon>Megaviricetes</taxon>
        <taxon>Pimascovirales</taxon>
        <taxon>Ocovirineae</taxon>
        <taxon>Orpheoviridae</taxon>
        <taxon>Alphaorpheovirus</taxon>
        <taxon>Alphaorpheovirus massiliense</taxon>
    </lineage>
</organism>
<dbReference type="RefSeq" id="YP_009448714.1">
    <property type="nucleotide sequence ID" value="NC_036594.1"/>
</dbReference>
<gene>
    <name evidence="1" type="ORF">ORPV_508</name>
</gene>
<evidence type="ECO:0000313" key="1">
    <source>
        <dbReference type="EMBL" id="SNW62412.1"/>
    </source>
</evidence>
<dbReference type="Proteomes" id="UP000236316">
    <property type="component" value="Segment"/>
</dbReference>
<proteinExistence type="predicted"/>